<comment type="caution">
    <text evidence="1">The sequence shown here is derived from an EMBL/GenBank/DDBJ whole genome shotgun (WGS) entry which is preliminary data.</text>
</comment>
<evidence type="ECO:0000313" key="1">
    <source>
        <dbReference type="EMBL" id="KAA0678232.1"/>
    </source>
</evidence>
<reference evidence="1 2" key="1">
    <citation type="submission" date="2018-07" db="EMBL/GenBank/DDBJ databases">
        <title>Genome sequence of Azospirillum sp. ATCC 49961.</title>
        <authorList>
            <person name="Sant'Anna F.H."/>
            <person name="Baldani J.I."/>
            <person name="Zilli J.E."/>
            <person name="Reis V.M."/>
            <person name="Hartmann A."/>
            <person name="Cruz L."/>
            <person name="de Souza E.M."/>
            <person name="de Oliveira Pedrosa F."/>
            <person name="Passaglia L.M.P."/>
        </authorList>
    </citation>
    <scope>NUCLEOTIDE SEQUENCE [LARGE SCALE GENOMIC DNA]</scope>
    <source>
        <strain evidence="1 2">ATCC 49961</strain>
    </source>
</reference>
<accession>A0A9W7NGA5</accession>
<keyword evidence="2" id="KW-1185">Reference proteome</keyword>
<protein>
    <submittedName>
        <fullName evidence="1">Uncharacterized protein</fullName>
    </submittedName>
</protein>
<organism evidence="1 2">
    <name type="scientific">Roseomonas genomospecies 6</name>
    <dbReference type="NCBI Taxonomy" id="214106"/>
    <lineage>
        <taxon>Bacteria</taxon>
        <taxon>Pseudomonadati</taxon>
        <taxon>Pseudomonadota</taxon>
        <taxon>Alphaproteobacteria</taxon>
        <taxon>Acetobacterales</taxon>
        <taxon>Roseomonadaceae</taxon>
        <taxon>Roseomonas</taxon>
    </lineage>
</organism>
<gene>
    <name evidence="1" type="ORF">DS843_20460</name>
</gene>
<sequence>MSQIMPSAISIPTRHDAPSAPDFLSSVLRWIEEDSLTVACQQASARLATGLDIQDEDRDALMLLLNAVATALSAPKRTTDQAEWSFDDRAFQAFADMIDVLRIQDQQIAEVMAIANEVV</sequence>
<proteinExistence type="predicted"/>
<dbReference type="AlphaFoldDB" id="A0A9W7NGA5"/>
<dbReference type="EMBL" id="QOKW01000018">
    <property type="protein sequence ID" value="KAA0678232.1"/>
    <property type="molecule type" value="Genomic_DNA"/>
</dbReference>
<dbReference type="Proteomes" id="UP000480854">
    <property type="component" value="Unassembled WGS sequence"/>
</dbReference>
<dbReference type="RefSeq" id="WP_149470696.1">
    <property type="nucleotide sequence ID" value="NZ_QOKW01000018.1"/>
</dbReference>
<evidence type="ECO:0000313" key="2">
    <source>
        <dbReference type="Proteomes" id="UP000480854"/>
    </source>
</evidence>
<name>A0A9W7NGA5_9PROT</name>